<dbReference type="Gene3D" id="2.30.29.30">
    <property type="entry name" value="Pleckstrin-homology domain (PH domain)/Phosphotyrosine-binding domain (PTB)"/>
    <property type="match status" value="1"/>
</dbReference>
<feature type="compositionally biased region" description="Basic residues" evidence="1">
    <location>
        <begin position="315"/>
        <end position="327"/>
    </location>
</feature>
<dbReference type="Pfam" id="PF01369">
    <property type="entry name" value="Sec7"/>
    <property type="match status" value="1"/>
</dbReference>
<feature type="compositionally biased region" description="Polar residues" evidence="1">
    <location>
        <begin position="915"/>
        <end position="924"/>
    </location>
</feature>
<feature type="region of interest" description="Disordered" evidence="1">
    <location>
        <begin position="1282"/>
        <end position="1309"/>
    </location>
</feature>
<feature type="compositionally biased region" description="Polar residues" evidence="1">
    <location>
        <begin position="188"/>
        <end position="203"/>
    </location>
</feature>
<dbReference type="GO" id="GO:0005085">
    <property type="term" value="F:guanyl-nucleotide exchange factor activity"/>
    <property type="evidence" value="ECO:0007669"/>
    <property type="project" value="InterPro"/>
</dbReference>
<comment type="caution">
    <text evidence="3">The sequence shown here is derived from an EMBL/GenBank/DDBJ whole genome shotgun (WGS) entry which is preliminary data.</text>
</comment>
<protein>
    <recommendedName>
        <fullName evidence="2">SEC7 domain-containing protein</fullName>
    </recommendedName>
</protein>
<dbReference type="InterPro" id="IPR011993">
    <property type="entry name" value="PH-like_dom_sf"/>
</dbReference>
<dbReference type="Gene3D" id="1.10.220.20">
    <property type="match status" value="1"/>
</dbReference>
<dbReference type="Proteomes" id="UP001150925">
    <property type="component" value="Unassembled WGS sequence"/>
</dbReference>
<feature type="compositionally biased region" description="Low complexity" evidence="1">
    <location>
        <begin position="154"/>
        <end position="165"/>
    </location>
</feature>
<dbReference type="SUPFAM" id="SSF48425">
    <property type="entry name" value="Sec7 domain"/>
    <property type="match status" value="1"/>
</dbReference>
<evidence type="ECO:0000256" key="1">
    <source>
        <dbReference type="SAM" id="MobiDB-lite"/>
    </source>
</evidence>
<feature type="compositionally biased region" description="Polar residues" evidence="1">
    <location>
        <begin position="687"/>
        <end position="699"/>
    </location>
</feature>
<dbReference type="InterPro" id="IPR023394">
    <property type="entry name" value="Sec7_C_sf"/>
</dbReference>
<dbReference type="OrthoDB" id="430364at2759"/>
<feature type="region of interest" description="Disordered" evidence="1">
    <location>
        <begin position="668"/>
        <end position="736"/>
    </location>
</feature>
<feature type="domain" description="SEC7" evidence="2">
    <location>
        <begin position="1121"/>
        <end position="1407"/>
    </location>
</feature>
<feature type="region of interest" description="Disordered" evidence="1">
    <location>
        <begin position="606"/>
        <end position="634"/>
    </location>
</feature>
<feature type="region of interest" description="Disordered" evidence="1">
    <location>
        <begin position="952"/>
        <end position="978"/>
    </location>
</feature>
<feature type="region of interest" description="Disordered" evidence="1">
    <location>
        <begin position="867"/>
        <end position="896"/>
    </location>
</feature>
<dbReference type="EMBL" id="JANBPY010000092">
    <property type="protein sequence ID" value="KAJ1969125.1"/>
    <property type="molecule type" value="Genomic_DNA"/>
</dbReference>
<organism evidence="3 4">
    <name type="scientific">Dispira parvispora</name>
    <dbReference type="NCBI Taxonomy" id="1520584"/>
    <lineage>
        <taxon>Eukaryota</taxon>
        <taxon>Fungi</taxon>
        <taxon>Fungi incertae sedis</taxon>
        <taxon>Zoopagomycota</taxon>
        <taxon>Kickxellomycotina</taxon>
        <taxon>Dimargaritomycetes</taxon>
        <taxon>Dimargaritales</taxon>
        <taxon>Dimargaritaceae</taxon>
        <taxon>Dispira</taxon>
    </lineage>
</organism>
<feature type="compositionally biased region" description="Basic and acidic residues" evidence="1">
    <location>
        <begin position="617"/>
        <end position="633"/>
    </location>
</feature>
<feature type="region of interest" description="Disordered" evidence="1">
    <location>
        <begin position="247"/>
        <end position="389"/>
    </location>
</feature>
<feature type="region of interest" description="Disordered" evidence="1">
    <location>
        <begin position="911"/>
        <end position="931"/>
    </location>
</feature>
<feature type="region of interest" description="Disordered" evidence="1">
    <location>
        <begin position="775"/>
        <end position="811"/>
    </location>
</feature>
<feature type="region of interest" description="Disordered" evidence="1">
    <location>
        <begin position="26"/>
        <end position="210"/>
    </location>
</feature>
<dbReference type="Gene3D" id="1.10.1000.11">
    <property type="entry name" value="Arf Nucleotide-binding Site Opener,domain 2"/>
    <property type="match status" value="1"/>
</dbReference>
<evidence type="ECO:0000259" key="2">
    <source>
        <dbReference type="PROSITE" id="PS50190"/>
    </source>
</evidence>
<dbReference type="PROSITE" id="PS50190">
    <property type="entry name" value="SEC7"/>
    <property type="match status" value="1"/>
</dbReference>
<feature type="compositionally biased region" description="Polar residues" evidence="1">
    <location>
        <begin position="272"/>
        <end position="286"/>
    </location>
</feature>
<evidence type="ECO:0000313" key="3">
    <source>
        <dbReference type="EMBL" id="KAJ1969125.1"/>
    </source>
</evidence>
<dbReference type="SMART" id="SM00222">
    <property type="entry name" value="Sec7"/>
    <property type="match status" value="1"/>
</dbReference>
<accession>A0A9W8B0G8</accession>
<feature type="compositionally biased region" description="Polar residues" evidence="1">
    <location>
        <begin position="871"/>
        <end position="889"/>
    </location>
</feature>
<proteinExistence type="predicted"/>
<feature type="compositionally biased region" description="Polar residues" evidence="1">
    <location>
        <begin position="101"/>
        <end position="111"/>
    </location>
</feature>
<gene>
    <name evidence="3" type="ORF">IWQ62_000826</name>
</gene>
<feature type="compositionally biased region" description="Polar residues" evidence="1">
    <location>
        <begin position="348"/>
        <end position="362"/>
    </location>
</feature>
<dbReference type="PANTHER" id="PTHR10663">
    <property type="entry name" value="GUANYL-NUCLEOTIDE EXCHANGE FACTOR"/>
    <property type="match status" value="1"/>
</dbReference>
<feature type="compositionally biased region" description="Polar residues" evidence="1">
    <location>
        <begin position="119"/>
        <end position="144"/>
    </location>
</feature>
<evidence type="ECO:0000313" key="4">
    <source>
        <dbReference type="Proteomes" id="UP001150925"/>
    </source>
</evidence>
<reference evidence="3" key="1">
    <citation type="submission" date="2022-07" db="EMBL/GenBank/DDBJ databases">
        <title>Phylogenomic reconstructions and comparative analyses of Kickxellomycotina fungi.</title>
        <authorList>
            <person name="Reynolds N.K."/>
            <person name="Stajich J.E."/>
            <person name="Barry K."/>
            <person name="Grigoriev I.V."/>
            <person name="Crous P."/>
            <person name="Smith M.E."/>
        </authorList>
    </citation>
    <scope>NUCLEOTIDE SEQUENCE</scope>
    <source>
        <strain evidence="3">RSA 1196</strain>
    </source>
</reference>
<sequence>MPLDSPQFTPARLPIYRIHSDPSELSLETTPLAKPHSLPARKPDRDASQKTSPVLSMSPGFKSDYPGTPISSDSHMPHPIQRGKSPLGRKSTGYNRRRPSHNPTASPTTLPTVPPRVDSVSQSKVPRTRRTQSSNDVLKSSNVKTGPYPGHPRQQQQKPPGTGQKNMINKERGFAHASPGKGQRPRVHTNSAAHFSRQTSASRRQLRRSKTLSMMGKEGETHNLDHMLMSPLEALIRQFASELATLGQEAKQRRGTPTKSATALEKKAHQLRQLSSPTGPSQQNGFNPRDSPRPHAPARQVINDQNTPVGMARSARSRKRNSSVRRSRTLDLLPPHSIGLETIPVVDSPSTLKQVTPTPKETSTLEKDSGIGSDQPIPRPRKSQNRDSVDDVFRRLSVYREAQRIDDSLSEGRSLLRRSRSFADYFNVLTLHSPEAAHSSHQRPMGDKTRASDALARLGRSLSSNSMSWVNPTQAPQASQIDYALAMLHNLYQAAPTTHDITQRTLEATPGSLVVIRDPPGSSAPLSTSQHGNDGHVAHSRVHNEGQVQKNTSSETGLVMNMSDTPSLEKSLSLKSVRIESVQISPVGHQAEMVVEGSDTGVDRTAMLSSSPHHGHSLKDSPEGVHKSREHRGVFTAPIPQTIVRRRVRLEPTAVTVITDGKVHNQDIHRMGGLKRRSQLPAVSGSAPVSNPKSETAPSPSAPVKSDEPTSHAPVEASGTMEGRPRIRKQSTRAHPITFYYQPHALASATGERESIGDMRSLYRRSLVQQLLALQTPGTEKDSPSAPDYRSMSNPGLPRPRGRPLSVFASNDPSIPKRLSMAEGDTSSTFIIPRSLASRARKNRFIRREALSMVLLDQVVDQHLERLNHPGRSTSPDATGGQDLQSGLTLQGEELPGDEYVSRDFTTKEMDKYSPQLTPRSAASTPGEGWINTSGTITFGKPDPGRHPLRAVPSPHGHDDNPRLGRSTAVPRQNTNEEEPCTYTLTQPILLPSRQLVFHGSALLILNAASAKQCYLMLFSDLLVVARPLRRPGNNANTTGTPTSAPTLQDVFQVRSVIPLCRAQLRLERDTAGNISTKPLLRSQSATEAYQLQSSPEGQPLLLEPPTGGLWLESRIRSLCRQFETNPSRAILQMLQEGHIPSDAESVASFLHRTTLLNRTQLGIYLGYGCRHAWRNHTSSNVSPYNQYMTREDPSQLRRIASRHPLGADVEQRRRYHHAVTWAFLDRFRYHLLPLDEALRLFMLYIRLPTDPHVIDYLLETFARHWYQGVLELRRAERLEDPHEGNGGLAPGDAADSSKPGLNQREGNGSKVPRIAEFFEPASPELTIKLVYALMTLNSDLHNPLLQQQRTVEMAYTDFITKFKIAESDLHSDAADEPDGDETDMDHFPTEIPTPCLQNLFHRVRQEKLEMAADSKRVMVRFHTSPEGNPVHPVPSFKNGPLNYSTDHFPSRLLMHTPPRRELRGYLSNVSLSQPMPPSVVEALQGLQPATEFWIRIPYPDPHYKLRIYSPTLVCYPNTLDFSKDKVQKVSFYPVALGRTFVTFIPMGRSSRFYSSLPSRTVVVEGGFMEHAITLATRLPQWPKDLVRPSPNESGHDGDSSAYGFPFKLHDVGEAPKWKRYMFGFSTSDAKERWTHAIHQITQEITTRLAAVPNQEKRTRPSYTSSMDDLMRLVRATSPAATAWLAHHSGESLSLGEVFMSFLEHHVAQLPQNIANGNGSTGAGGPVPPNVITGTKLVQFLSTI</sequence>
<dbReference type="InterPro" id="IPR000904">
    <property type="entry name" value="Sec7_dom"/>
</dbReference>
<name>A0A9W8B0G8_9FUNG</name>
<dbReference type="InterPro" id="IPR035999">
    <property type="entry name" value="Sec7_dom_sf"/>
</dbReference>
<keyword evidence="4" id="KW-1185">Reference proteome</keyword>
<dbReference type="GO" id="GO:0032012">
    <property type="term" value="P:regulation of ARF protein signal transduction"/>
    <property type="evidence" value="ECO:0007669"/>
    <property type="project" value="InterPro"/>
</dbReference>